<gene>
    <name evidence="11" type="ORF">GT019_05345</name>
</gene>
<dbReference type="Pfam" id="PF25198">
    <property type="entry name" value="Spore_GerAC_N"/>
    <property type="match status" value="1"/>
</dbReference>
<evidence type="ECO:0000256" key="1">
    <source>
        <dbReference type="ARBA" id="ARBA00004635"/>
    </source>
</evidence>
<evidence type="ECO:0000256" key="7">
    <source>
        <dbReference type="ARBA" id="ARBA00023288"/>
    </source>
</evidence>
<dbReference type="Proteomes" id="UP000665561">
    <property type="component" value="Unassembled WGS sequence"/>
</dbReference>
<protein>
    <submittedName>
        <fullName evidence="11">Ger(X)C family spore germination protein</fullName>
    </submittedName>
</protein>
<dbReference type="InterPro" id="IPR046953">
    <property type="entry name" value="Spore_GerAC-like_C"/>
</dbReference>
<feature type="signal peptide" evidence="8">
    <location>
        <begin position="1"/>
        <end position="17"/>
    </location>
</feature>
<dbReference type="EMBL" id="JAAAMV010000002">
    <property type="protein sequence ID" value="NBD23288.1"/>
    <property type="molecule type" value="Genomic_DNA"/>
</dbReference>
<evidence type="ECO:0000259" key="10">
    <source>
        <dbReference type="Pfam" id="PF25198"/>
    </source>
</evidence>
<feature type="domain" description="Spore germination protein N-terminal" evidence="10">
    <location>
        <begin position="23"/>
        <end position="193"/>
    </location>
</feature>
<dbReference type="NCBIfam" id="TIGR02887">
    <property type="entry name" value="spore_ger_x_C"/>
    <property type="match status" value="1"/>
</dbReference>
<dbReference type="PANTHER" id="PTHR35789">
    <property type="entry name" value="SPORE GERMINATION PROTEIN B3"/>
    <property type="match status" value="1"/>
</dbReference>
<feature type="domain" description="Spore germination GerAC-like C-terminal" evidence="9">
    <location>
        <begin position="204"/>
        <end position="359"/>
    </location>
</feature>
<evidence type="ECO:0000313" key="11">
    <source>
        <dbReference type="EMBL" id="NBD23288.1"/>
    </source>
</evidence>
<proteinExistence type="inferred from homology"/>
<dbReference type="PROSITE" id="PS51257">
    <property type="entry name" value="PROKAR_LIPOPROTEIN"/>
    <property type="match status" value="1"/>
</dbReference>
<keyword evidence="7" id="KW-0449">Lipoprotein</keyword>
<comment type="similarity">
    <text evidence="2">Belongs to the GerABKC lipoprotein family.</text>
</comment>
<dbReference type="InterPro" id="IPR008844">
    <property type="entry name" value="Spore_GerAC-like"/>
</dbReference>
<keyword evidence="4 8" id="KW-0732">Signal</keyword>
<evidence type="ECO:0000256" key="8">
    <source>
        <dbReference type="SAM" id="SignalP"/>
    </source>
</evidence>
<keyword evidence="3" id="KW-0309">Germination</keyword>
<sequence length="362" mass="41085">MKKVAFLLLALSCCAFLGSCGFKDIDKRFFVVAMGIDYTGKTETPYLVTLRLAIPATKIGEGLAESQVEQLEAPSIAEAVRNLKSHVDKELDFGQCRVFLFGQSLIKHSMEEPLSWLGRRRDIQLISYLATAEPSANKVLKANPTTERIAGNAFFLTFGKEGTISPYTVTEYLFDSFRRFKEKGLDPYLPTIRFDGNSYVVEHLALLNKTKQQLMLNRRETLLFNLSANAFAKSGIAVNYEGKRLVLYISKVSKQVRITKDNVPTVHLRLKIQGMVEQTAVTLMNRNIPQVEKLLENHFNANTERLLAKIRDAGVDPYGFGLHYLAQYFGDEQDWKHWREVYPQVKFDVTSRVVIDSTGLIR</sequence>
<keyword evidence="6" id="KW-0564">Palmitate</keyword>
<keyword evidence="12" id="KW-1185">Reference proteome</keyword>
<evidence type="ECO:0000256" key="2">
    <source>
        <dbReference type="ARBA" id="ARBA00007886"/>
    </source>
</evidence>
<dbReference type="Gene3D" id="3.30.300.210">
    <property type="entry name" value="Nutrient germinant receptor protein C, domain 3"/>
    <property type="match status" value="1"/>
</dbReference>
<evidence type="ECO:0000256" key="5">
    <source>
        <dbReference type="ARBA" id="ARBA00023136"/>
    </source>
</evidence>
<comment type="subcellular location">
    <subcellularLocation>
        <location evidence="1">Membrane</location>
        <topology evidence="1">Lipid-anchor</topology>
    </subcellularLocation>
</comment>
<evidence type="ECO:0000256" key="6">
    <source>
        <dbReference type="ARBA" id="ARBA00023139"/>
    </source>
</evidence>
<evidence type="ECO:0000256" key="3">
    <source>
        <dbReference type="ARBA" id="ARBA00022544"/>
    </source>
</evidence>
<evidence type="ECO:0000313" key="12">
    <source>
        <dbReference type="Proteomes" id="UP000665561"/>
    </source>
</evidence>
<dbReference type="Pfam" id="PF05504">
    <property type="entry name" value="Spore_GerAC"/>
    <property type="match status" value="1"/>
</dbReference>
<keyword evidence="5" id="KW-0472">Membrane</keyword>
<organism evidence="11 12">
    <name type="scientific">Paenibacillus glycinis</name>
    <dbReference type="NCBI Taxonomy" id="2697035"/>
    <lineage>
        <taxon>Bacteria</taxon>
        <taxon>Bacillati</taxon>
        <taxon>Bacillota</taxon>
        <taxon>Bacilli</taxon>
        <taxon>Bacillales</taxon>
        <taxon>Paenibacillaceae</taxon>
        <taxon>Paenibacillus</taxon>
    </lineage>
</organism>
<comment type="caution">
    <text evidence="11">The sequence shown here is derived from an EMBL/GenBank/DDBJ whole genome shotgun (WGS) entry which is preliminary data.</text>
</comment>
<reference evidence="11 12" key="1">
    <citation type="submission" date="2020-01" db="EMBL/GenBank/DDBJ databases">
        <title>Paenibacillus soybeanensis sp. nov. isolated from the nodules of soybean (Glycine max(L.) Merr).</title>
        <authorList>
            <person name="Wang H."/>
        </authorList>
    </citation>
    <scope>NUCLEOTIDE SEQUENCE [LARGE SCALE GENOMIC DNA]</scope>
    <source>
        <strain evidence="11 12">T1</strain>
    </source>
</reference>
<evidence type="ECO:0000259" key="9">
    <source>
        <dbReference type="Pfam" id="PF05504"/>
    </source>
</evidence>
<feature type="chain" id="PRO_5047071697" evidence="8">
    <location>
        <begin position="18"/>
        <end position="362"/>
    </location>
</feature>
<dbReference type="PANTHER" id="PTHR35789:SF1">
    <property type="entry name" value="SPORE GERMINATION PROTEIN B3"/>
    <property type="match status" value="1"/>
</dbReference>
<dbReference type="InterPro" id="IPR057336">
    <property type="entry name" value="GerAC_N"/>
</dbReference>
<accession>A0ABW9XL08</accession>
<name>A0ABW9XL08_9BACL</name>
<dbReference type="RefSeq" id="WP_161741710.1">
    <property type="nucleotide sequence ID" value="NZ_JAAAMV010000002.1"/>
</dbReference>
<dbReference type="InterPro" id="IPR038501">
    <property type="entry name" value="Spore_GerAC_C_sf"/>
</dbReference>
<evidence type="ECO:0000256" key="4">
    <source>
        <dbReference type="ARBA" id="ARBA00022729"/>
    </source>
</evidence>